<proteinExistence type="predicted"/>
<protein>
    <recommendedName>
        <fullName evidence="2">F-box domain-containing protein</fullName>
    </recommendedName>
</protein>
<dbReference type="InterPro" id="IPR006553">
    <property type="entry name" value="Leu-rich_rpt_Cys-con_subtyp"/>
</dbReference>
<accession>A0A232F8Z2</accession>
<dbReference type="InterPro" id="IPR001810">
    <property type="entry name" value="F-box_dom"/>
</dbReference>
<keyword evidence="4" id="KW-1185">Reference proteome</keyword>
<dbReference type="SMART" id="SM00256">
    <property type="entry name" value="FBOX"/>
    <property type="match status" value="1"/>
</dbReference>
<dbReference type="Pfam" id="PF12937">
    <property type="entry name" value="F-box-like"/>
    <property type="match status" value="1"/>
</dbReference>
<evidence type="ECO:0000313" key="3">
    <source>
        <dbReference type="EMBL" id="OXU26929.1"/>
    </source>
</evidence>
<dbReference type="PANTHER" id="PTHR13318:SF152">
    <property type="entry name" value="F-BOX_LRR-REPEAT PROTEIN 4"/>
    <property type="match status" value="1"/>
</dbReference>
<dbReference type="InterPro" id="IPR032675">
    <property type="entry name" value="LRR_dom_sf"/>
</dbReference>
<comment type="caution">
    <text evidence="3">The sequence shown here is derived from an EMBL/GenBank/DDBJ whole genome shotgun (WGS) entry which is preliminary data.</text>
</comment>
<name>A0A232F8Z2_9HYME</name>
<dbReference type="Pfam" id="PF13516">
    <property type="entry name" value="LRR_6"/>
    <property type="match status" value="1"/>
</dbReference>
<dbReference type="PROSITE" id="PS50181">
    <property type="entry name" value="FBOX"/>
    <property type="match status" value="1"/>
</dbReference>
<dbReference type="InterPro" id="IPR001611">
    <property type="entry name" value="Leu-rich_rpt"/>
</dbReference>
<dbReference type="Gene3D" id="1.20.1280.50">
    <property type="match status" value="1"/>
</dbReference>
<organism evidence="3 4">
    <name type="scientific">Trichomalopsis sarcophagae</name>
    <dbReference type="NCBI Taxonomy" id="543379"/>
    <lineage>
        <taxon>Eukaryota</taxon>
        <taxon>Metazoa</taxon>
        <taxon>Ecdysozoa</taxon>
        <taxon>Arthropoda</taxon>
        <taxon>Hexapoda</taxon>
        <taxon>Insecta</taxon>
        <taxon>Pterygota</taxon>
        <taxon>Neoptera</taxon>
        <taxon>Endopterygota</taxon>
        <taxon>Hymenoptera</taxon>
        <taxon>Apocrita</taxon>
        <taxon>Proctotrupomorpha</taxon>
        <taxon>Chalcidoidea</taxon>
        <taxon>Pteromalidae</taxon>
        <taxon>Pteromalinae</taxon>
        <taxon>Trichomalopsis</taxon>
    </lineage>
</organism>
<dbReference type="SMART" id="SM00367">
    <property type="entry name" value="LRR_CC"/>
    <property type="match status" value="6"/>
</dbReference>
<sequence>MVSSSESAKLELVPVKKLKPDGGSAREESVQFVEQFVKDVVDFSSQYGSNISISYTAYNIAGNPSKFPDYGDFPQAFVMRTYGRWWDNAPSKSLDYMPQNNGPIISHDYIDLEYHKEVYPVRVSIYETYNPGSVVAIWARDDTGQWLLLWDGPPQVVPHKPRIFSPPLQLCNFKTKMLRLEFNHSLLEYYTALDAVLLIGTSELIIPNVGFQTRSLSSLLKELGGTGYSNEDCYNLTPDYLKANQDLKKLKSTLHKHCVLYKSKSVEKVPKGRLAAKLGWHCHYIPPIEEAFNSIQKFLQEDFPKLIKDINISSSSIASAESENEAQINNVNNTCGSFSVLPDETILKIFKHLDLKSLSRCSQVNRHFNNIAQDALLYTSLNLKPYWHCVDAAVLNSYVSKCQYLQRLDLSWCGNYDTISSENFVAFLQSSGATLTHLRLNCCRFVNDTVIEEISRICKNLKELCLRNCTAISGDGFTPLENLENLERLELYRTSIETDDLCSILRKNSNIRHLNLASMQDRLNMDDVAAEIAVSCTKVESLDFWKAQALTVQGIRAIAHCTHLKEVDLGWCSGIGAPGDSLRLLFSSCRNLEKVFLTSFRGLTDRDLEPLLLCKNLKQLDLLGARYISGQFCMRLLYCLQLDMIDLSFCDEISDDAILEMRSHFPRVSIKRIFQVGR</sequence>
<feature type="domain" description="F-box" evidence="2">
    <location>
        <begin position="335"/>
        <end position="381"/>
    </location>
</feature>
<dbReference type="PANTHER" id="PTHR13318">
    <property type="entry name" value="PARTNER OF PAIRED, ISOFORM B-RELATED"/>
    <property type="match status" value="1"/>
</dbReference>
<dbReference type="GO" id="GO:0019005">
    <property type="term" value="C:SCF ubiquitin ligase complex"/>
    <property type="evidence" value="ECO:0007669"/>
    <property type="project" value="TreeGrafter"/>
</dbReference>
<keyword evidence="1" id="KW-0833">Ubl conjugation pathway</keyword>
<dbReference type="Proteomes" id="UP000215335">
    <property type="component" value="Unassembled WGS sequence"/>
</dbReference>
<dbReference type="GO" id="GO:0031146">
    <property type="term" value="P:SCF-dependent proteasomal ubiquitin-dependent protein catabolic process"/>
    <property type="evidence" value="ECO:0007669"/>
    <property type="project" value="TreeGrafter"/>
</dbReference>
<evidence type="ECO:0000256" key="1">
    <source>
        <dbReference type="ARBA" id="ARBA00022786"/>
    </source>
</evidence>
<gene>
    <name evidence="3" type="ORF">TSAR_005576</name>
</gene>
<dbReference type="STRING" id="543379.A0A232F8Z2"/>
<dbReference type="SUPFAM" id="SSF81383">
    <property type="entry name" value="F-box domain"/>
    <property type="match status" value="1"/>
</dbReference>
<dbReference type="OrthoDB" id="2153609at2759"/>
<dbReference type="InterPro" id="IPR036047">
    <property type="entry name" value="F-box-like_dom_sf"/>
</dbReference>
<dbReference type="SUPFAM" id="SSF52047">
    <property type="entry name" value="RNI-like"/>
    <property type="match status" value="1"/>
</dbReference>
<reference evidence="3 4" key="1">
    <citation type="journal article" date="2017" name="Curr. Biol.">
        <title>The Evolution of Venom by Co-option of Single-Copy Genes.</title>
        <authorList>
            <person name="Martinson E.O."/>
            <person name="Mrinalini"/>
            <person name="Kelkar Y.D."/>
            <person name="Chang C.H."/>
            <person name="Werren J.H."/>
        </authorList>
    </citation>
    <scope>NUCLEOTIDE SEQUENCE [LARGE SCALE GENOMIC DNA]</scope>
    <source>
        <strain evidence="3 4">Alberta</strain>
        <tissue evidence="3">Whole body</tissue>
    </source>
</reference>
<evidence type="ECO:0000313" key="4">
    <source>
        <dbReference type="Proteomes" id="UP000215335"/>
    </source>
</evidence>
<dbReference type="AlphaFoldDB" id="A0A232F8Z2"/>
<dbReference type="EMBL" id="NNAY01000698">
    <property type="protein sequence ID" value="OXU26929.1"/>
    <property type="molecule type" value="Genomic_DNA"/>
</dbReference>
<evidence type="ECO:0000259" key="2">
    <source>
        <dbReference type="PROSITE" id="PS50181"/>
    </source>
</evidence>
<dbReference type="Gene3D" id="3.80.10.10">
    <property type="entry name" value="Ribonuclease Inhibitor"/>
    <property type="match status" value="3"/>
</dbReference>